<sequence>MKSLQLTQIPLKQLQQDEQSLSFIQQCKCCKKNIQRDRNILDDLYCQKCLLQIKKLKIQVKPQKKKIQSSIVGQDCTISMNPEFNLDLIFSQCRVCFKNKCLINICANNHYFCESCLQQYILNTYTRSLNCIDQNCKIQLNYQLVYFYLNEVQITKWKAYFDQISCINENCQQEWQVFPNKIKGCVEIISQDECICQVCKTIFCYKCRTIHRGKKCDEEKLLKIYLKENKCFRCSQCNVLQQPSFCHNNYDINKLVQWKENIYQCYICKKSFCYDCQEKSQVQLFNKLKCQHCATQYYRWKEEKIFWLKKFLFALLFIILVIPVSVHSTLCYGLMEVMDLVMPKLDSYCKSEDKRVQIIMCFCFPLIIIGMLVLYAILMIPLLFYFGYQFYRIRYLMIEEQN</sequence>
<comment type="caution">
    <text evidence="2">The sequence shown here is derived from an EMBL/GenBank/DDBJ whole genome shotgun (WGS) entry which is preliminary data.</text>
</comment>
<evidence type="ECO:0000313" key="3">
    <source>
        <dbReference type="Proteomes" id="UP000692954"/>
    </source>
</evidence>
<keyword evidence="1" id="KW-0812">Transmembrane</keyword>
<reference evidence="2" key="1">
    <citation type="submission" date="2021-01" db="EMBL/GenBank/DDBJ databases">
        <authorList>
            <consortium name="Genoscope - CEA"/>
            <person name="William W."/>
        </authorList>
    </citation>
    <scope>NUCLEOTIDE SEQUENCE</scope>
</reference>
<keyword evidence="3" id="KW-1185">Reference proteome</keyword>
<keyword evidence="1" id="KW-1133">Transmembrane helix</keyword>
<dbReference type="AlphaFoldDB" id="A0A8S1M1Q1"/>
<dbReference type="Proteomes" id="UP000692954">
    <property type="component" value="Unassembled WGS sequence"/>
</dbReference>
<feature type="transmembrane region" description="Helical" evidence="1">
    <location>
        <begin position="311"/>
        <end position="335"/>
    </location>
</feature>
<name>A0A8S1M1Q1_9CILI</name>
<dbReference type="EMBL" id="CAJJDN010000032">
    <property type="protein sequence ID" value="CAD8074698.1"/>
    <property type="molecule type" value="Genomic_DNA"/>
</dbReference>
<evidence type="ECO:0000256" key="1">
    <source>
        <dbReference type="SAM" id="Phobius"/>
    </source>
</evidence>
<proteinExistence type="predicted"/>
<feature type="transmembrane region" description="Helical" evidence="1">
    <location>
        <begin position="355"/>
        <end position="388"/>
    </location>
</feature>
<protein>
    <submittedName>
        <fullName evidence="2">Uncharacterized protein</fullName>
    </submittedName>
</protein>
<organism evidence="2 3">
    <name type="scientific">Paramecium sonneborni</name>
    <dbReference type="NCBI Taxonomy" id="65129"/>
    <lineage>
        <taxon>Eukaryota</taxon>
        <taxon>Sar</taxon>
        <taxon>Alveolata</taxon>
        <taxon>Ciliophora</taxon>
        <taxon>Intramacronucleata</taxon>
        <taxon>Oligohymenophorea</taxon>
        <taxon>Peniculida</taxon>
        <taxon>Parameciidae</taxon>
        <taxon>Paramecium</taxon>
    </lineage>
</organism>
<keyword evidence="1" id="KW-0472">Membrane</keyword>
<gene>
    <name evidence="2" type="ORF">PSON_ATCC_30995.1.T0320231</name>
</gene>
<evidence type="ECO:0000313" key="2">
    <source>
        <dbReference type="EMBL" id="CAD8074698.1"/>
    </source>
</evidence>
<accession>A0A8S1M1Q1</accession>